<dbReference type="Proteomes" id="UP000827889">
    <property type="component" value="Chromosome 10"/>
</dbReference>
<keyword evidence="3 6" id="KW-0805">Transcription regulation</keyword>
<dbReference type="KEGG" id="rarg:115753884"/>
<dbReference type="RefSeq" id="XP_030548597.2">
    <property type="nucleotide sequence ID" value="XM_030692737.2"/>
</dbReference>
<dbReference type="GO" id="GO:0045892">
    <property type="term" value="P:negative regulation of DNA-templated transcription"/>
    <property type="evidence" value="ECO:0007669"/>
    <property type="project" value="UniProtKB-UniRule"/>
</dbReference>
<feature type="domain" description="OVATE" evidence="8">
    <location>
        <begin position="179"/>
        <end position="238"/>
    </location>
</feature>
<comment type="subcellular location">
    <subcellularLocation>
        <location evidence="1 6">Nucleus</location>
    </subcellularLocation>
</comment>
<evidence type="ECO:0000256" key="4">
    <source>
        <dbReference type="ARBA" id="ARBA00023163"/>
    </source>
</evidence>
<dbReference type="PANTHER" id="PTHR33057">
    <property type="entry name" value="TRANSCRIPTION REPRESSOR OFP7-RELATED"/>
    <property type="match status" value="1"/>
</dbReference>
<evidence type="ECO:0000313" key="9">
    <source>
        <dbReference type="Proteomes" id="UP000827889"/>
    </source>
</evidence>
<dbReference type="InterPro" id="IPR038933">
    <property type="entry name" value="Ovate"/>
</dbReference>
<keyword evidence="5 6" id="KW-0539">Nucleus</keyword>
<evidence type="ECO:0000256" key="3">
    <source>
        <dbReference type="ARBA" id="ARBA00023015"/>
    </source>
</evidence>
<dbReference type="AlphaFoldDB" id="A0A8B8QQP1"/>
<evidence type="ECO:0000259" key="8">
    <source>
        <dbReference type="PROSITE" id="PS51754"/>
    </source>
</evidence>
<organism evidence="9 10">
    <name type="scientific">Rhodamnia argentea</name>
    <dbReference type="NCBI Taxonomy" id="178133"/>
    <lineage>
        <taxon>Eukaryota</taxon>
        <taxon>Viridiplantae</taxon>
        <taxon>Streptophyta</taxon>
        <taxon>Embryophyta</taxon>
        <taxon>Tracheophyta</taxon>
        <taxon>Spermatophyta</taxon>
        <taxon>Magnoliopsida</taxon>
        <taxon>eudicotyledons</taxon>
        <taxon>Gunneridae</taxon>
        <taxon>Pentapetalae</taxon>
        <taxon>rosids</taxon>
        <taxon>malvids</taxon>
        <taxon>Myrtales</taxon>
        <taxon>Myrtaceae</taxon>
        <taxon>Myrtoideae</taxon>
        <taxon>Myrteae</taxon>
        <taxon>Australasian group</taxon>
        <taxon>Rhodamnia</taxon>
    </lineage>
</organism>
<feature type="compositionally biased region" description="Low complexity" evidence="7">
    <location>
        <begin position="128"/>
        <end position="138"/>
    </location>
</feature>
<evidence type="ECO:0000256" key="1">
    <source>
        <dbReference type="ARBA" id="ARBA00004123"/>
    </source>
</evidence>
<keyword evidence="4 6" id="KW-0804">Transcription</keyword>
<name>A0A8B8QQP1_9MYRT</name>
<comment type="function">
    <text evidence="6">Transcriptional repressor that regulates multiple aspects of plant growth and development.</text>
</comment>
<feature type="compositionally biased region" description="Low complexity" evidence="7">
    <location>
        <begin position="97"/>
        <end position="119"/>
    </location>
</feature>
<accession>A0A8B8QQP1</accession>
<dbReference type="PANTHER" id="PTHR33057:SF70">
    <property type="entry name" value="TRANSCRIPTION REPRESSOR-RELATED"/>
    <property type="match status" value="1"/>
</dbReference>
<evidence type="ECO:0000256" key="2">
    <source>
        <dbReference type="ARBA" id="ARBA00022491"/>
    </source>
</evidence>
<reference evidence="10" key="1">
    <citation type="submission" date="2025-08" db="UniProtKB">
        <authorList>
            <consortium name="RefSeq"/>
        </authorList>
    </citation>
    <scope>IDENTIFICATION</scope>
    <source>
        <tissue evidence="10">Leaf</tissue>
    </source>
</reference>
<evidence type="ECO:0000313" key="10">
    <source>
        <dbReference type="RefSeq" id="XP_030548597.2"/>
    </source>
</evidence>
<dbReference type="Pfam" id="PF04844">
    <property type="entry name" value="Ovate"/>
    <property type="match status" value="1"/>
</dbReference>
<evidence type="ECO:0000256" key="7">
    <source>
        <dbReference type="SAM" id="MobiDB-lite"/>
    </source>
</evidence>
<evidence type="ECO:0000256" key="5">
    <source>
        <dbReference type="ARBA" id="ARBA00023242"/>
    </source>
</evidence>
<dbReference type="NCBIfam" id="TIGR01568">
    <property type="entry name" value="A_thal_3678"/>
    <property type="match status" value="1"/>
</dbReference>
<keyword evidence="9" id="KW-1185">Reference proteome</keyword>
<evidence type="ECO:0000256" key="6">
    <source>
        <dbReference type="RuleBase" id="RU367028"/>
    </source>
</evidence>
<dbReference type="GeneID" id="115753884"/>
<dbReference type="PROSITE" id="PS51754">
    <property type="entry name" value="OVATE"/>
    <property type="match status" value="1"/>
</dbReference>
<keyword evidence="2 6" id="KW-0678">Repressor</keyword>
<dbReference type="InterPro" id="IPR006458">
    <property type="entry name" value="Ovate_C"/>
</dbReference>
<protein>
    <recommendedName>
        <fullName evidence="6">Transcription repressor</fullName>
    </recommendedName>
    <alternativeName>
        <fullName evidence="6">Ovate family protein</fullName>
    </alternativeName>
</protein>
<sequence length="262" mass="28734">MMNNDSPVMIAARGTSPHLPRSSHAHYLCALARTLSSSFPDPQHFLSISLSLSLSLTLTTAMSNGSNSRRRLLLNTVAVDVGCSCRKPKLFLHSLLKPSSKPKPSSSSSSASASASSSSNHHRRFLSHSHSSSTTTDSPCAAAAADHSLQYLLDAEADVARSAKAVRGFGRIDEEGVAVEKDSHDPYLDFRHSMLQMILENQIYTKDDLRELLNCFLQLNSPYYHGVIVRAFTEIWNGVFCARPATGHHSPLLHFAPKSWEF</sequence>
<dbReference type="GO" id="GO:0005634">
    <property type="term" value="C:nucleus"/>
    <property type="evidence" value="ECO:0007669"/>
    <property type="project" value="UniProtKB-SubCell"/>
</dbReference>
<proteinExistence type="predicted"/>
<gene>
    <name evidence="10" type="primary">LOC115753884</name>
</gene>
<feature type="region of interest" description="Disordered" evidence="7">
    <location>
        <begin position="96"/>
        <end position="139"/>
    </location>
</feature>